<dbReference type="GO" id="GO:0009190">
    <property type="term" value="P:cyclic nucleotide biosynthetic process"/>
    <property type="evidence" value="ECO:0007669"/>
    <property type="project" value="InterPro"/>
</dbReference>
<evidence type="ECO:0000259" key="5">
    <source>
        <dbReference type="PROSITE" id="PS50125"/>
    </source>
</evidence>
<dbReference type="EMBL" id="JABANP010000011">
    <property type="protein sequence ID" value="KAF4696346.1"/>
    <property type="molecule type" value="Genomic_DNA"/>
</dbReference>
<dbReference type="Pfam" id="PF00211">
    <property type="entry name" value="Guanylate_cyc"/>
    <property type="match status" value="1"/>
</dbReference>
<dbReference type="SMART" id="SM00448">
    <property type="entry name" value="REC"/>
    <property type="match status" value="1"/>
</dbReference>
<name>A0A7J6PKR6_PEROL</name>
<dbReference type="Proteomes" id="UP000541610">
    <property type="component" value="Unassembled WGS sequence"/>
</dbReference>
<dbReference type="InterPro" id="IPR050595">
    <property type="entry name" value="Bact_response_regulator"/>
</dbReference>
<dbReference type="Gene3D" id="3.30.70.1230">
    <property type="entry name" value="Nucleotide cyclase"/>
    <property type="match status" value="1"/>
</dbReference>
<dbReference type="InterPro" id="IPR029787">
    <property type="entry name" value="Nucleotide_cyclase"/>
</dbReference>
<dbReference type="GO" id="GO:0000160">
    <property type="term" value="P:phosphorelay signal transduction system"/>
    <property type="evidence" value="ECO:0007669"/>
    <property type="project" value="InterPro"/>
</dbReference>
<dbReference type="Pfam" id="PF00072">
    <property type="entry name" value="Response_reg"/>
    <property type="match status" value="1"/>
</dbReference>
<dbReference type="PANTHER" id="PTHR44591:SF3">
    <property type="entry name" value="RESPONSE REGULATORY DOMAIN-CONTAINING PROTEIN"/>
    <property type="match status" value="1"/>
</dbReference>
<dbReference type="InterPro" id="IPR011006">
    <property type="entry name" value="CheY-like_superfamily"/>
</dbReference>
<evidence type="ECO:0000313" key="7">
    <source>
        <dbReference type="Proteomes" id="UP000541610"/>
    </source>
</evidence>
<keyword evidence="3" id="KW-0175">Coiled coil</keyword>
<evidence type="ECO:0000256" key="1">
    <source>
        <dbReference type="ARBA" id="ARBA00022553"/>
    </source>
</evidence>
<dbReference type="SUPFAM" id="SSF55073">
    <property type="entry name" value="Nucleotide cyclase"/>
    <property type="match status" value="1"/>
</dbReference>
<organism evidence="6 7">
    <name type="scientific">Perkinsus olseni</name>
    <name type="common">Perkinsus atlanticus</name>
    <dbReference type="NCBI Taxonomy" id="32597"/>
    <lineage>
        <taxon>Eukaryota</taxon>
        <taxon>Sar</taxon>
        <taxon>Alveolata</taxon>
        <taxon>Perkinsozoa</taxon>
        <taxon>Perkinsea</taxon>
        <taxon>Perkinsida</taxon>
        <taxon>Perkinsidae</taxon>
        <taxon>Perkinsus</taxon>
    </lineage>
</organism>
<dbReference type="SUPFAM" id="SSF52172">
    <property type="entry name" value="CheY-like"/>
    <property type="match status" value="1"/>
</dbReference>
<dbReference type="AlphaFoldDB" id="A0A7J6PKR6"/>
<comment type="caution">
    <text evidence="6">The sequence shown here is derived from an EMBL/GenBank/DDBJ whole genome shotgun (WGS) entry which is preliminary data.</text>
</comment>
<dbReference type="InterPro" id="IPR001054">
    <property type="entry name" value="A/G_cyclase"/>
</dbReference>
<feature type="domain" description="Response regulatory" evidence="4">
    <location>
        <begin position="1"/>
        <end position="116"/>
    </location>
</feature>
<protein>
    <recommendedName>
        <fullName evidence="8">Response regulatory domain-containing protein</fullName>
    </recommendedName>
</protein>
<dbReference type="PANTHER" id="PTHR44591">
    <property type="entry name" value="STRESS RESPONSE REGULATOR PROTEIN 1"/>
    <property type="match status" value="1"/>
</dbReference>
<feature type="coiled-coil region" evidence="3">
    <location>
        <begin position="848"/>
        <end position="875"/>
    </location>
</feature>
<keyword evidence="1 2" id="KW-0597">Phosphoprotein</keyword>
<feature type="domain" description="Guanylate cyclase" evidence="5">
    <location>
        <begin position="172"/>
        <end position="298"/>
    </location>
</feature>
<dbReference type="OrthoDB" id="433416at2759"/>
<evidence type="ECO:0000259" key="4">
    <source>
        <dbReference type="PROSITE" id="PS50110"/>
    </source>
</evidence>
<accession>A0A7J6PKR6</accession>
<evidence type="ECO:0000313" key="6">
    <source>
        <dbReference type="EMBL" id="KAF4696346.1"/>
    </source>
</evidence>
<reference evidence="6 7" key="1">
    <citation type="submission" date="2020-04" db="EMBL/GenBank/DDBJ databases">
        <title>Perkinsus olseni comparative genomics.</title>
        <authorList>
            <person name="Bogema D.R."/>
        </authorList>
    </citation>
    <scope>NUCLEOTIDE SEQUENCE [LARGE SCALE GENOMIC DNA]</scope>
    <source>
        <strain evidence="6">00978-12</strain>
    </source>
</reference>
<evidence type="ECO:0008006" key="8">
    <source>
        <dbReference type="Google" id="ProtNLM"/>
    </source>
</evidence>
<feature type="modified residue" description="4-aspartylphosphate" evidence="2">
    <location>
        <position position="50"/>
    </location>
</feature>
<dbReference type="Gene3D" id="3.40.50.2300">
    <property type="match status" value="1"/>
</dbReference>
<dbReference type="PROSITE" id="PS50110">
    <property type="entry name" value="RESPONSE_REGULATORY"/>
    <property type="match status" value="1"/>
</dbReference>
<feature type="coiled-coil region" evidence="3">
    <location>
        <begin position="723"/>
        <end position="760"/>
    </location>
</feature>
<evidence type="ECO:0000256" key="3">
    <source>
        <dbReference type="SAM" id="Coils"/>
    </source>
</evidence>
<sequence>MSGVDDDPVNQMVISSLFESEGFVVHQAMDGFEALEHMQNNPIPDLILLDVMMPGMSGYEVLDTLRAEYPPDLPVVMISAKAAVADKVEGVEHFCNDYQTKPFEKEELLARVRCLIILRHMINAHFAGGVGGGDGGGGGSDQTSIIKGLPPHIAEKIKQGESNISERYDKASFLYVVFDKFAEVAEAIPLPQLLTLLNKLQTSFVEAREASFEAIHLKFVGVNTIAVAGFDDESANCEELLCGFGQECLARAAEIMLGDYPISKLMKIGIHTGPAFAGLIGSAFAFMGSPSQLSRQLALGGVCGHVHVSKPTKEGAEASAPGSFHFGERGTIKIGDEFVETFLVKRSEDEDLSEYKTEASLNNSGGDMAEGLQKRVKELEAQLKNMMSGDGGDDAEDSLAKDVAKSGQVPVWACNGIAEPLESLMAALEATVCTGDKGKQDDGGEAPVVTSLRAVEGEIGKLFEAINAIEAESRVTQKTVQDVASGKVALKGDNVKGAGGFNLADEDRETLNTILEGLDTEFTKLQDGTPKAPASGVGVSPGEVDAIVKEIETVMKTVGSLEKICQDNTTAVKEAKGLIDEKQKEIEALTAGGASDAAKAKDDGTDFFADAALSGAAEGQAASGEPMVPASELAAVKKELEDTKAALISAKTAAATSGGGGGGVEAMMGMMSAMMQQQSHAAHSQKVGSSSIGVISREPSQEPSRGADAGAGGGAGGVMKIQLEALEAECDRLRHDAAQAKSLATEVVFLKRQVAELEMEGTMKNTDADTVESLKAQAENSVLSSRLLLMERQMVDIKARNKVLEDKLTLVGRTANDDKIKQIVNDADLSFKDDLDDTPTVSTLATLLAMSNRAQEEMRQQMEMLIEQSREQQTQRPALGFAGLTQGSRPSEGMPLPTHFDSTMRSTGGFSRTMGWPQVSTKRYRPIY</sequence>
<dbReference type="PROSITE" id="PS50125">
    <property type="entry name" value="GUANYLATE_CYCLASE_2"/>
    <property type="match status" value="1"/>
</dbReference>
<evidence type="ECO:0000256" key="2">
    <source>
        <dbReference type="PROSITE-ProRule" id="PRU00169"/>
    </source>
</evidence>
<dbReference type="CDD" id="cd17574">
    <property type="entry name" value="REC_OmpR"/>
    <property type="match status" value="1"/>
</dbReference>
<proteinExistence type="predicted"/>
<dbReference type="InterPro" id="IPR001789">
    <property type="entry name" value="Sig_transdc_resp-reg_receiver"/>
</dbReference>
<gene>
    <name evidence="6" type="ORF">FOZ60_000798</name>
</gene>